<protein>
    <submittedName>
        <fullName evidence="7">Uncharacterized protein</fullName>
    </submittedName>
</protein>
<evidence type="ECO:0000313" key="8">
    <source>
        <dbReference type="Proteomes" id="UP000886653"/>
    </source>
</evidence>
<dbReference type="InterPro" id="IPR003111">
    <property type="entry name" value="Lon_prtase_N"/>
</dbReference>
<dbReference type="PROSITE" id="PS51787">
    <property type="entry name" value="LON_N"/>
    <property type="match status" value="1"/>
</dbReference>
<evidence type="ECO:0000313" key="7">
    <source>
        <dbReference type="EMBL" id="KAG0150929.1"/>
    </source>
</evidence>
<dbReference type="InterPro" id="IPR017907">
    <property type="entry name" value="Znf_RING_CS"/>
</dbReference>
<evidence type="ECO:0000256" key="3">
    <source>
        <dbReference type="ARBA" id="ARBA00022833"/>
    </source>
</evidence>
<evidence type="ECO:0000256" key="1">
    <source>
        <dbReference type="ARBA" id="ARBA00022723"/>
    </source>
</evidence>
<dbReference type="Gene3D" id="3.30.40.10">
    <property type="entry name" value="Zinc/RING finger domain, C3HC4 (zinc finger)"/>
    <property type="match status" value="1"/>
</dbReference>
<keyword evidence="1" id="KW-0479">Metal-binding</keyword>
<evidence type="ECO:0000256" key="2">
    <source>
        <dbReference type="ARBA" id="ARBA00022771"/>
    </source>
</evidence>
<dbReference type="SUPFAM" id="SSF88697">
    <property type="entry name" value="PUA domain-like"/>
    <property type="match status" value="1"/>
</dbReference>
<dbReference type="EMBL" id="MU167216">
    <property type="protein sequence ID" value="KAG0150929.1"/>
    <property type="molecule type" value="Genomic_DNA"/>
</dbReference>
<dbReference type="GO" id="GO:0061630">
    <property type="term" value="F:ubiquitin protein ligase activity"/>
    <property type="evidence" value="ECO:0007669"/>
    <property type="project" value="TreeGrafter"/>
</dbReference>
<feature type="domain" description="RING-type" evidence="5">
    <location>
        <begin position="120"/>
        <end position="158"/>
    </location>
</feature>
<name>A0A9P6NS06_9BASI</name>
<gene>
    <name evidence="7" type="ORF">CROQUDRAFT_668266</name>
</gene>
<sequence>MSLIQSLQDILTCSDHPHLLNAPITLNCGHSTCSGPTSDELNLSTSSLPLSNRLVCPQPECDLSSSPTPVSSLEIAPATNVTLQKIISHLSDSCPSEIESASDNCNQVSLYRTILSELECSLCSLIFDCPTTTICGHTFCRTCLLRALDYSDRCPVCRSTMGAPLLRLFQSRSPDFIINKIIKTCFASETSQEPCTPFEVGSEQNKVPLFVCTLAFPKLPVFLHVFEPRYRLLIRRALSRDNKFGIVLPSLPQTENVDGVHPFGTLLEIQKIDFLPDGRSLILAYGLTRFEILRTEPLDGYSVAEVRWIEDVDKTTEDRLEIEAGPEESIESLSKICQAFVEVLRAGSTPWILQRLNNTFGPPPSDPAEFSYWMAMVLPMADDQKAQLLPITTIRLRLKLIVHWIRGFKTQWWFRGCVIF</sequence>
<dbReference type="PANTHER" id="PTHR23327:SF42">
    <property type="entry name" value="LON PEPTIDASE N-TERMINAL DOMAIN AND RING FINGER PROTEIN C14F5.10C"/>
    <property type="match status" value="1"/>
</dbReference>
<comment type="caution">
    <text evidence="7">The sequence shown here is derived from an EMBL/GenBank/DDBJ whole genome shotgun (WGS) entry which is preliminary data.</text>
</comment>
<dbReference type="SUPFAM" id="SSF57850">
    <property type="entry name" value="RING/U-box"/>
    <property type="match status" value="2"/>
</dbReference>
<dbReference type="AlphaFoldDB" id="A0A9P6NS06"/>
<dbReference type="Pfam" id="PF02190">
    <property type="entry name" value="LON_substr_bdg"/>
    <property type="match status" value="1"/>
</dbReference>
<dbReference type="InterPro" id="IPR001841">
    <property type="entry name" value="Znf_RING"/>
</dbReference>
<reference evidence="7" key="1">
    <citation type="submission" date="2013-11" db="EMBL/GenBank/DDBJ databases">
        <title>Genome sequence of the fusiform rust pathogen reveals effectors for host alternation and coevolution with pine.</title>
        <authorList>
            <consortium name="DOE Joint Genome Institute"/>
            <person name="Smith K."/>
            <person name="Pendleton A."/>
            <person name="Kubisiak T."/>
            <person name="Anderson C."/>
            <person name="Salamov A."/>
            <person name="Aerts A."/>
            <person name="Riley R."/>
            <person name="Clum A."/>
            <person name="Lindquist E."/>
            <person name="Ence D."/>
            <person name="Campbell M."/>
            <person name="Kronenberg Z."/>
            <person name="Feau N."/>
            <person name="Dhillon B."/>
            <person name="Hamelin R."/>
            <person name="Burleigh J."/>
            <person name="Smith J."/>
            <person name="Yandell M."/>
            <person name="Nelson C."/>
            <person name="Grigoriev I."/>
            <person name="Davis J."/>
        </authorList>
    </citation>
    <scope>NUCLEOTIDE SEQUENCE</scope>
    <source>
        <strain evidence="7">G11</strain>
    </source>
</reference>
<feature type="domain" description="Lon N-terminal" evidence="6">
    <location>
        <begin position="204"/>
        <end position="409"/>
    </location>
</feature>
<proteinExistence type="predicted"/>
<dbReference type="InterPro" id="IPR046336">
    <property type="entry name" value="Lon_prtase_N_sf"/>
</dbReference>
<keyword evidence="8" id="KW-1185">Reference proteome</keyword>
<evidence type="ECO:0000259" key="5">
    <source>
        <dbReference type="PROSITE" id="PS50089"/>
    </source>
</evidence>
<organism evidence="7 8">
    <name type="scientific">Cronartium quercuum f. sp. fusiforme G11</name>
    <dbReference type="NCBI Taxonomy" id="708437"/>
    <lineage>
        <taxon>Eukaryota</taxon>
        <taxon>Fungi</taxon>
        <taxon>Dikarya</taxon>
        <taxon>Basidiomycota</taxon>
        <taxon>Pucciniomycotina</taxon>
        <taxon>Pucciniomycetes</taxon>
        <taxon>Pucciniales</taxon>
        <taxon>Coleosporiaceae</taxon>
        <taxon>Cronartium</taxon>
    </lineage>
</organism>
<accession>A0A9P6NS06</accession>
<dbReference type="Proteomes" id="UP000886653">
    <property type="component" value="Unassembled WGS sequence"/>
</dbReference>
<dbReference type="GO" id="GO:0008270">
    <property type="term" value="F:zinc ion binding"/>
    <property type="evidence" value="ECO:0007669"/>
    <property type="project" value="UniProtKB-KW"/>
</dbReference>
<dbReference type="InterPro" id="IPR013083">
    <property type="entry name" value="Znf_RING/FYVE/PHD"/>
</dbReference>
<dbReference type="PANTHER" id="PTHR23327">
    <property type="entry name" value="RING FINGER PROTEIN 127"/>
    <property type="match status" value="1"/>
</dbReference>
<evidence type="ECO:0000259" key="6">
    <source>
        <dbReference type="PROSITE" id="PS51787"/>
    </source>
</evidence>
<dbReference type="InterPro" id="IPR015947">
    <property type="entry name" value="PUA-like_sf"/>
</dbReference>
<keyword evidence="3" id="KW-0862">Zinc</keyword>
<dbReference type="PROSITE" id="PS00518">
    <property type="entry name" value="ZF_RING_1"/>
    <property type="match status" value="1"/>
</dbReference>
<dbReference type="Pfam" id="PF13923">
    <property type="entry name" value="zf-C3HC4_2"/>
    <property type="match status" value="1"/>
</dbReference>
<keyword evidence="2 4" id="KW-0863">Zinc-finger</keyword>
<evidence type="ECO:0000256" key="4">
    <source>
        <dbReference type="PROSITE-ProRule" id="PRU00175"/>
    </source>
</evidence>
<dbReference type="Gene3D" id="2.30.130.40">
    <property type="entry name" value="LON domain-like"/>
    <property type="match status" value="1"/>
</dbReference>
<dbReference type="SMART" id="SM00464">
    <property type="entry name" value="LON"/>
    <property type="match status" value="1"/>
</dbReference>
<dbReference type="Gene3D" id="1.20.58.1480">
    <property type="match status" value="1"/>
</dbReference>
<dbReference type="PROSITE" id="PS50089">
    <property type="entry name" value="ZF_RING_2"/>
    <property type="match status" value="1"/>
</dbReference>
<dbReference type="OrthoDB" id="264917at2759"/>